<organism evidence="1 2">
    <name type="scientific">Sediminibacillus halophilus</name>
    <dbReference type="NCBI Taxonomy" id="482461"/>
    <lineage>
        <taxon>Bacteria</taxon>
        <taxon>Bacillati</taxon>
        <taxon>Bacillota</taxon>
        <taxon>Bacilli</taxon>
        <taxon>Bacillales</taxon>
        <taxon>Bacillaceae</taxon>
        <taxon>Sediminibacillus</taxon>
    </lineage>
</organism>
<proteinExistence type="predicted"/>
<evidence type="ECO:0000313" key="2">
    <source>
        <dbReference type="Proteomes" id="UP000182347"/>
    </source>
</evidence>
<keyword evidence="2" id="KW-1185">Reference proteome</keyword>
<dbReference type="EMBL" id="FNHF01000006">
    <property type="protein sequence ID" value="SDM93374.1"/>
    <property type="molecule type" value="Genomic_DNA"/>
</dbReference>
<dbReference type="AlphaFoldDB" id="A0A1G9X9F9"/>
<sequence length="36" mass="4290">MKGDLEKFQLINRKIKDCGNLPCYYEKKHYITNGDL</sequence>
<evidence type="ECO:0000313" key="1">
    <source>
        <dbReference type="EMBL" id="SDM93374.1"/>
    </source>
</evidence>
<reference evidence="2" key="1">
    <citation type="submission" date="2016-10" db="EMBL/GenBank/DDBJ databases">
        <authorList>
            <person name="Varghese N."/>
            <person name="Submissions S."/>
        </authorList>
    </citation>
    <scope>NUCLEOTIDE SEQUENCE [LARGE SCALE GENOMIC DNA]</scope>
    <source>
        <strain evidence="2">CGMCC 1.6199</strain>
    </source>
</reference>
<name>A0A1G9X9F9_9BACI</name>
<gene>
    <name evidence="1" type="ORF">SAMN05216244_3806</name>
</gene>
<accession>A0A1G9X9F9</accession>
<protein>
    <submittedName>
        <fullName evidence="1">Uncharacterized protein</fullName>
    </submittedName>
</protein>
<dbReference type="Proteomes" id="UP000182347">
    <property type="component" value="Unassembled WGS sequence"/>
</dbReference>